<dbReference type="OrthoDB" id="5959035at2"/>
<reference evidence="6 7" key="1">
    <citation type="journal article" date="2015" name="Stand. Genomic Sci.">
        <title>Genomic Encyclopedia of Bacterial and Archaeal Type Strains, Phase III: the genomes of soil and plant-associated and newly described type strains.</title>
        <authorList>
            <person name="Whitman W.B."/>
            <person name="Woyke T."/>
            <person name="Klenk H.P."/>
            <person name="Zhou Y."/>
            <person name="Lilburn T.G."/>
            <person name="Beck B.J."/>
            <person name="De Vos P."/>
            <person name="Vandamme P."/>
            <person name="Eisen J.A."/>
            <person name="Garrity G."/>
            <person name="Hugenholtz P."/>
            <person name="Kyrpides N.C."/>
        </authorList>
    </citation>
    <scope>NUCLEOTIDE SEQUENCE [LARGE SCALE GENOMIC DNA]</scope>
    <source>
        <strain evidence="6 7">CGMCC 1.10136</strain>
    </source>
</reference>
<evidence type="ECO:0000313" key="7">
    <source>
        <dbReference type="Proteomes" id="UP000316471"/>
    </source>
</evidence>
<dbReference type="AlphaFoldDB" id="A0A562LYF0"/>
<gene>
    <name evidence="6" type="ORF">IP93_00985</name>
</gene>
<dbReference type="SUPFAM" id="SSF69255">
    <property type="entry name" value="gp5 N-terminal domain-like"/>
    <property type="match status" value="1"/>
</dbReference>
<dbReference type="SUPFAM" id="SSF69279">
    <property type="entry name" value="Phage tail proteins"/>
    <property type="match status" value="2"/>
</dbReference>
<dbReference type="InterPro" id="IPR006531">
    <property type="entry name" value="Gp5/Vgr_OB"/>
</dbReference>
<accession>A0A562LYF0</accession>
<dbReference type="Gene3D" id="3.55.50.10">
    <property type="entry name" value="Baseplate protein-like domains"/>
    <property type="match status" value="1"/>
</dbReference>
<dbReference type="Proteomes" id="UP000316471">
    <property type="component" value="Unassembled WGS sequence"/>
</dbReference>
<dbReference type="InterPro" id="IPR017847">
    <property type="entry name" value="T6SS_RhsGE_Vgr_subset"/>
</dbReference>
<feature type="domain" description="Putative type VI secretion system Rhs element associated Vgr" evidence="5">
    <location>
        <begin position="534"/>
        <end position="637"/>
    </location>
</feature>
<dbReference type="Pfam" id="PF10106">
    <property type="entry name" value="DUF2345"/>
    <property type="match status" value="1"/>
</dbReference>
<feature type="domain" description="DUF2345" evidence="4">
    <location>
        <begin position="676"/>
        <end position="821"/>
    </location>
</feature>
<evidence type="ECO:0000259" key="5">
    <source>
        <dbReference type="Pfam" id="PF13296"/>
    </source>
</evidence>
<dbReference type="NCBIfam" id="TIGR03361">
    <property type="entry name" value="VI_Rhs_Vgr"/>
    <property type="match status" value="1"/>
</dbReference>
<dbReference type="Pfam" id="PF13296">
    <property type="entry name" value="T6SS_Vgr"/>
    <property type="match status" value="1"/>
</dbReference>
<dbReference type="InterPro" id="IPR018769">
    <property type="entry name" value="VgrG2_DUF2345"/>
</dbReference>
<feature type="region of interest" description="Disordered" evidence="2">
    <location>
        <begin position="433"/>
        <end position="456"/>
    </location>
</feature>
<evidence type="ECO:0000259" key="3">
    <source>
        <dbReference type="Pfam" id="PF04717"/>
    </source>
</evidence>
<keyword evidence="7" id="KW-1185">Reference proteome</keyword>
<dbReference type="NCBIfam" id="TIGR01646">
    <property type="entry name" value="vgr_GE"/>
    <property type="match status" value="1"/>
</dbReference>
<dbReference type="InterPro" id="IPR028244">
    <property type="entry name" value="T6SS_Rhs_Vgr_dom"/>
</dbReference>
<name>A0A562LYF0_9GAMM</name>
<dbReference type="Pfam" id="PF04717">
    <property type="entry name" value="Phage_base_V"/>
    <property type="match status" value="1"/>
</dbReference>
<dbReference type="Gene3D" id="2.30.110.50">
    <property type="match status" value="1"/>
</dbReference>
<evidence type="ECO:0000313" key="6">
    <source>
        <dbReference type="EMBL" id="TWI12640.1"/>
    </source>
</evidence>
<dbReference type="InterPro" id="IPR006533">
    <property type="entry name" value="T6SS_Vgr_RhsGE"/>
</dbReference>
<evidence type="ECO:0000256" key="1">
    <source>
        <dbReference type="ARBA" id="ARBA00005558"/>
    </source>
</evidence>
<evidence type="ECO:0000259" key="4">
    <source>
        <dbReference type="Pfam" id="PF10106"/>
    </source>
</evidence>
<comment type="similarity">
    <text evidence="1">Belongs to the VgrG protein family.</text>
</comment>
<comment type="caution">
    <text evidence="6">The sequence shown here is derived from an EMBL/GenBank/DDBJ whole genome shotgun (WGS) entry which is preliminary data.</text>
</comment>
<dbReference type="Pfam" id="PF05954">
    <property type="entry name" value="Phage_GPD"/>
    <property type="match status" value="1"/>
</dbReference>
<dbReference type="EMBL" id="VLKP01000003">
    <property type="protein sequence ID" value="TWI12640.1"/>
    <property type="molecule type" value="Genomic_DNA"/>
</dbReference>
<dbReference type="Gene3D" id="4.10.220.110">
    <property type="match status" value="1"/>
</dbReference>
<proteinExistence type="inferred from homology"/>
<organism evidence="6 7">
    <name type="scientific">Aerolutibacter ruishenii</name>
    <dbReference type="NCBI Taxonomy" id="686800"/>
    <lineage>
        <taxon>Bacteria</taxon>
        <taxon>Pseudomonadati</taxon>
        <taxon>Pseudomonadota</taxon>
        <taxon>Gammaproteobacteria</taxon>
        <taxon>Lysobacterales</taxon>
        <taxon>Lysobacteraceae</taxon>
        <taxon>Aerolutibacter</taxon>
    </lineage>
</organism>
<dbReference type="InterPro" id="IPR037026">
    <property type="entry name" value="Vgr_OB-fold_dom_sf"/>
</dbReference>
<feature type="domain" description="Gp5/Type VI secretion system Vgr protein OB-fold" evidence="3">
    <location>
        <begin position="458"/>
        <end position="504"/>
    </location>
</feature>
<protein>
    <submittedName>
        <fullName evidence="6">Rhs element Vgr protein</fullName>
    </submittedName>
</protein>
<evidence type="ECO:0000256" key="2">
    <source>
        <dbReference type="SAM" id="MobiDB-lite"/>
    </source>
</evidence>
<sequence>MDWIDSAHDAVAALGKLLSQDARLIELDCALPGVFVPERFEGREAVCEGFRFEVDCLSPSAFVPLPPLLGQPAALRLRRADGGQRVWHGLCTHAAELGSDGGLARYRLTLEPWTALLRLRTNALIFQDKDVLGVLTQVFAQYPQAAWRSEVTQPMQQRAITTQYRESDWEFVTRLLAENGLAWRFDHDEGLDGTATGRSHSATPAGHTLVVFDRDAEAPTAQPGTARFHRINATETLDAISHFGEQRSLAPDAVAMASWDAAQVEAVSATGEVRDSAVGTASREVYVADRAGRFAGRAEAEQASTLQLDGLRLPQSMQFGAGSERGLAHGKAFTLLQHPEHSGQQFVPLAVEHSGANNLGSGIVALLGVSALERGSYRNRFIAVAKGIPIVPVAKARPLASGAQTARVVGLPDAVVTSSRDHQVRIQFPWQRGAQPHRGGLTDTGDNGDGHAPGDHTGGTWVRVAEWLAGPNWGSHALPRIGSEVLVEFLHADIDQPVVTGQLFNGDVAPPYAAGIDSSANHIGTLSGLHTQSLDASGTQQWLMDDAPGQLRQRLHTTLADSRVELGYLVQHGNAHRGGLRGQGFDVATLGWGNLRGGQGVLLSTTARGNAASTQLDTAEAVSQLRGAEQTAQALSEALGQHNVPVLQANEPQSALIEVVDAPNADSASGEQADTSPNPFSTAALLTEGPDSLAFATPKSALAYAGSHLHLTAQDDTHLAAGHTFAGVSGGHVALFAQKGPIRTIAANDPVSVQAHAGTLELLADQSVTVTATDERIDVLAKEKIVLQAGQTAITLEGGDITFACPGDFTVKASENPFLGGDSVAADLIGLPRSRNKMQSHLTLKRNYCDGEPTENAEYLVAFSDGSKRQGKLNKKGIAELDDVPSGPVNVQFGEDARAYKPHRSEDTEQLDNPLKGRRIDAETAIALFAAAQAIEELNK</sequence>
<dbReference type="RefSeq" id="WP_144812764.1">
    <property type="nucleotide sequence ID" value="NZ_VLKP01000003.1"/>
</dbReference>
<dbReference type="SUPFAM" id="SSF69349">
    <property type="entry name" value="Phage fibre proteins"/>
    <property type="match status" value="1"/>
</dbReference>
<dbReference type="Gene3D" id="2.40.50.230">
    <property type="entry name" value="Gp5 N-terminal domain"/>
    <property type="match status" value="1"/>
</dbReference>